<comment type="caution">
    <text evidence="18">The sequence shown here is derived from an EMBL/GenBank/DDBJ whole genome shotgun (WGS) entry which is preliminary data.</text>
</comment>
<dbReference type="GO" id="GO:0140078">
    <property type="term" value="F:class I DNA-(apurinic or apyrimidinic site) endonuclease activity"/>
    <property type="evidence" value="ECO:0007669"/>
    <property type="project" value="UniProtKB-EC"/>
</dbReference>
<dbReference type="GO" id="GO:0006284">
    <property type="term" value="P:base-excision repair"/>
    <property type="evidence" value="ECO:0007669"/>
    <property type="project" value="InterPro"/>
</dbReference>
<dbReference type="PROSITE" id="PS01242">
    <property type="entry name" value="ZF_FPG_1"/>
    <property type="match status" value="1"/>
</dbReference>
<evidence type="ECO:0000313" key="18">
    <source>
        <dbReference type="EMBL" id="RST60486.1"/>
    </source>
</evidence>
<comment type="similarity">
    <text evidence="2 15">Belongs to the FPG family.</text>
</comment>
<organism evidence="18 19">
    <name type="scientific">Siminovitchia terrae</name>
    <name type="common">Bacillus terrae</name>
    <dbReference type="NCBI Taxonomy" id="1914933"/>
    <lineage>
        <taxon>Bacteria</taxon>
        <taxon>Bacillati</taxon>
        <taxon>Bacillota</taxon>
        <taxon>Bacilli</taxon>
        <taxon>Bacillales</taxon>
        <taxon>Bacillaceae</taxon>
        <taxon>Siminovitchia</taxon>
    </lineage>
</organism>
<evidence type="ECO:0000256" key="14">
    <source>
        <dbReference type="ARBA" id="ARBA00044632"/>
    </source>
</evidence>
<dbReference type="InterPro" id="IPR000214">
    <property type="entry name" value="Znf_DNA_glyclase/AP_lyase"/>
</dbReference>
<dbReference type="SUPFAM" id="SSF46946">
    <property type="entry name" value="S13-like H2TH domain"/>
    <property type="match status" value="1"/>
</dbReference>
<evidence type="ECO:0000256" key="1">
    <source>
        <dbReference type="ARBA" id="ARBA00001668"/>
    </source>
</evidence>
<feature type="binding site" evidence="15">
    <location>
        <position position="93"/>
    </location>
    <ligand>
        <name>DNA</name>
        <dbReference type="ChEBI" id="CHEBI:16991"/>
    </ligand>
</feature>
<proteinExistence type="inferred from homology"/>
<dbReference type="AlphaFoldDB" id="A0A429XAQ2"/>
<dbReference type="EC" id="4.2.99.18" evidence="15"/>
<dbReference type="InterPro" id="IPR015887">
    <property type="entry name" value="DNA_glyclase_Znf_dom_DNA_BS"/>
</dbReference>
<feature type="active site" description="Proton donor; for beta-elimination activity" evidence="15">
    <location>
        <position position="60"/>
    </location>
</feature>
<feature type="domain" description="Formamidopyrimidine-DNA glycosylase catalytic" evidence="17">
    <location>
        <begin position="2"/>
        <end position="115"/>
    </location>
</feature>
<dbReference type="RefSeq" id="WP_120115429.1">
    <property type="nucleotide sequence ID" value="NZ_DAMDJW010000003.1"/>
</dbReference>
<dbReference type="InterPro" id="IPR015886">
    <property type="entry name" value="H2TH_FPG"/>
</dbReference>
<keyword evidence="13 15" id="KW-0326">Glycosidase</keyword>
<dbReference type="SMART" id="SM00898">
    <property type="entry name" value="Fapy_DNA_glyco"/>
    <property type="match status" value="1"/>
</dbReference>
<dbReference type="InterPro" id="IPR012319">
    <property type="entry name" value="FPG_cat"/>
</dbReference>
<dbReference type="CDD" id="cd08966">
    <property type="entry name" value="EcFpg-like_N"/>
    <property type="match status" value="1"/>
</dbReference>
<dbReference type="GO" id="GO:0034039">
    <property type="term" value="F:8-oxo-7,8-dihydroguanine DNA N-glycosylase activity"/>
    <property type="evidence" value="ECO:0007669"/>
    <property type="project" value="TreeGrafter"/>
</dbReference>
<reference evidence="18 19" key="1">
    <citation type="submission" date="2018-12" db="EMBL/GenBank/DDBJ databases">
        <authorList>
            <person name="Sun L."/>
            <person name="Chen Z."/>
        </authorList>
    </citation>
    <scope>NUCLEOTIDE SEQUENCE [LARGE SCALE GENOMIC DNA]</scope>
    <source>
        <strain evidence="18 19">LMG 29736</strain>
    </source>
</reference>
<keyword evidence="11 15" id="KW-0456">Lyase</keyword>
<evidence type="ECO:0000256" key="6">
    <source>
        <dbReference type="ARBA" id="ARBA00022771"/>
    </source>
</evidence>
<evidence type="ECO:0000256" key="9">
    <source>
        <dbReference type="ARBA" id="ARBA00023125"/>
    </source>
</evidence>
<evidence type="ECO:0000256" key="2">
    <source>
        <dbReference type="ARBA" id="ARBA00009409"/>
    </source>
</evidence>
<dbReference type="SUPFAM" id="SSF57716">
    <property type="entry name" value="Glucocorticoid receptor-like (DNA-binding domain)"/>
    <property type="match status" value="1"/>
</dbReference>
<comment type="function">
    <text evidence="15">Involved in base excision repair of DNA damaged by oxidation or by mutagenic agents. Acts as DNA glycosylase that recognizes and removes damaged bases. Has a preference for oxidized purines, such as 7,8-dihydro-8-oxoguanine (8-oxoG). Has AP (apurinic/apyrimidinic) lyase activity and introduces nicks in the DNA strand. Cleaves the DNA backbone by beta-delta elimination to generate a single-strand break at the site of the removed base with both 3'- and 5'-phosphates.</text>
</comment>
<dbReference type="NCBIfam" id="NF002211">
    <property type="entry name" value="PRK01103.1"/>
    <property type="match status" value="1"/>
</dbReference>
<comment type="subunit">
    <text evidence="3 15">Monomer.</text>
</comment>
<keyword evidence="5 15" id="KW-0227">DNA damage</keyword>
<keyword evidence="6 15" id="KW-0863">Zinc-finger</keyword>
<dbReference type="Gene3D" id="3.20.190.10">
    <property type="entry name" value="MutM-like, N-terminal"/>
    <property type="match status" value="1"/>
</dbReference>
<feature type="binding site" evidence="15">
    <location>
        <position position="112"/>
    </location>
    <ligand>
        <name>DNA</name>
        <dbReference type="ChEBI" id="CHEBI:16991"/>
    </ligand>
</feature>
<feature type="domain" description="FPG-type" evidence="16">
    <location>
        <begin position="240"/>
        <end position="274"/>
    </location>
</feature>
<comment type="catalytic activity">
    <reaction evidence="14 15">
        <text>2'-deoxyribonucleotide-(2'-deoxyribose 5'-phosphate)-2'-deoxyribonucleotide-DNA = a 3'-end 2'-deoxyribonucleotide-(2,3-dehydro-2,3-deoxyribose 5'-phosphate)-DNA + a 5'-end 5'-phospho-2'-deoxyribonucleoside-DNA + H(+)</text>
        <dbReference type="Rhea" id="RHEA:66592"/>
        <dbReference type="Rhea" id="RHEA-COMP:13180"/>
        <dbReference type="Rhea" id="RHEA-COMP:16897"/>
        <dbReference type="Rhea" id="RHEA-COMP:17067"/>
        <dbReference type="ChEBI" id="CHEBI:15378"/>
        <dbReference type="ChEBI" id="CHEBI:136412"/>
        <dbReference type="ChEBI" id="CHEBI:157695"/>
        <dbReference type="ChEBI" id="CHEBI:167181"/>
        <dbReference type="EC" id="4.2.99.18"/>
    </reaction>
</comment>
<dbReference type="InterPro" id="IPR035937">
    <property type="entry name" value="FPG_N"/>
</dbReference>
<name>A0A429XAQ2_SIMTE</name>
<dbReference type="NCBIfam" id="TIGR00577">
    <property type="entry name" value="fpg"/>
    <property type="match status" value="1"/>
</dbReference>
<dbReference type="InterPro" id="IPR010979">
    <property type="entry name" value="Ribosomal_uS13-like_H2TH"/>
</dbReference>
<feature type="active site" description="Proton donor; for delta-elimination activity" evidence="15">
    <location>
        <position position="264"/>
    </location>
</feature>
<dbReference type="EC" id="3.2.2.23" evidence="15"/>
<dbReference type="PROSITE" id="PS51068">
    <property type="entry name" value="FPG_CAT"/>
    <property type="match status" value="1"/>
</dbReference>
<feature type="active site" description="Proton donor" evidence="15">
    <location>
        <position position="3"/>
    </location>
</feature>
<evidence type="ECO:0000256" key="11">
    <source>
        <dbReference type="ARBA" id="ARBA00023239"/>
    </source>
</evidence>
<dbReference type="EMBL" id="QYTW02000004">
    <property type="protein sequence ID" value="RST60486.1"/>
    <property type="molecule type" value="Genomic_DNA"/>
</dbReference>
<accession>A0A429XAQ2</accession>
<evidence type="ECO:0000313" key="19">
    <source>
        <dbReference type="Proteomes" id="UP000287296"/>
    </source>
</evidence>
<evidence type="ECO:0000259" key="16">
    <source>
        <dbReference type="PROSITE" id="PS51066"/>
    </source>
</evidence>
<dbReference type="InterPro" id="IPR010663">
    <property type="entry name" value="Znf_FPG/IleRS"/>
</dbReference>
<comment type="catalytic activity">
    <reaction evidence="1 15">
        <text>Hydrolysis of DNA containing ring-opened 7-methylguanine residues, releasing 2,6-diamino-4-hydroxy-5-(N-methyl)formamidopyrimidine.</text>
        <dbReference type="EC" id="3.2.2.23"/>
    </reaction>
</comment>
<keyword evidence="10 15" id="KW-0234">DNA repair</keyword>
<dbReference type="HAMAP" id="MF_00103">
    <property type="entry name" value="Fapy_DNA_glycosyl"/>
    <property type="match status" value="1"/>
</dbReference>
<protein>
    <recommendedName>
        <fullName evidence="15">Formamidopyrimidine-DNA glycosylase</fullName>
        <shortName evidence="15">Fapy-DNA glycosylase</shortName>
        <ecNumber evidence="15">3.2.2.23</ecNumber>
    </recommendedName>
    <alternativeName>
        <fullName evidence="15">DNA-(apurinic or apyrimidinic site) lyase MutM</fullName>
        <shortName evidence="15">AP lyase MutM</shortName>
        <ecNumber evidence="15">4.2.99.18</ecNumber>
    </alternativeName>
</protein>
<comment type="cofactor">
    <cofactor evidence="15">
        <name>Zn(2+)</name>
        <dbReference type="ChEBI" id="CHEBI:29105"/>
    </cofactor>
    <text evidence="15">Binds 1 zinc ion per subunit.</text>
</comment>
<evidence type="ECO:0000256" key="15">
    <source>
        <dbReference type="HAMAP-Rule" id="MF_00103"/>
    </source>
</evidence>
<dbReference type="GO" id="GO:0003684">
    <property type="term" value="F:damaged DNA binding"/>
    <property type="evidence" value="ECO:0007669"/>
    <property type="project" value="InterPro"/>
</dbReference>
<dbReference type="Pfam" id="PF06827">
    <property type="entry name" value="zf-FPG_IleRS"/>
    <property type="match status" value="1"/>
</dbReference>
<feature type="active site" description="Schiff-base intermediate with DNA" evidence="15">
    <location>
        <position position="2"/>
    </location>
</feature>
<gene>
    <name evidence="15 18" type="primary">mutM</name>
    <name evidence="15" type="synonym">fpg</name>
    <name evidence="18" type="ORF">D5F11_006520</name>
</gene>
<dbReference type="InterPro" id="IPR020629">
    <property type="entry name" value="FPG_Glyclase"/>
</dbReference>
<comment type="caution">
    <text evidence="15">Lacks conserved residue(s) required for the propagation of feature annotation.</text>
</comment>
<keyword evidence="4 15" id="KW-0479">Metal-binding</keyword>
<evidence type="ECO:0000256" key="12">
    <source>
        <dbReference type="ARBA" id="ARBA00023268"/>
    </source>
</evidence>
<evidence type="ECO:0000256" key="7">
    <source>
        <dbReference type="ARBA" id="ARBA00022801"/>
    </source>
</evidence>
<evidence type="ECO:0000256" key="5">
    <source>
        <dbReference type="ARBA" id="ARBA00022763"/>
    </source>
</evidence>
<keyword evidence="12 15" id="KW-0511">Multifunctional enzyme</keyword>
<dbReference type="PANTHER" id="PTHR22993">
    <property type="entry name" value="FORMAMIDOPYRIMIDINE-DNA GLYCOSYLASE"/>
    <property type="match status" value="1"/>
</dbReference>
<dbReference type="FunFam" id="1.10.8.50:FF:000003">
    <property type="entry name" value="Formamidopyrimidine-DNA glycosylase"/>
    <property type="match status" value="1"/>
</dbReference>
<keyword evidence="8 15" id="KW-0862">Zinc</keyword>
<dbReference type="Pfam" id="PF01149">
    <property type="entry name" value="Fapy_DNA_glyco"/>
    <property type="match status" value="1"/>
</dbReference>
<evidence type="ECO:0000256" key="4">
    <source>
        <dbReference type="ARBA" id="ARBA00022723"/>
    </source>
</evidence>
<dbReference type="GO" id="GO:0008270">
    <property type="term" value="F:zinc ion binding"/>
    <property type="evidence" value="ECO:0007669"/>
    <property type="project" value="UniProtKB-UniRule"/>
</dbReference>
<dbReference type="SMART" id="SM01232">
    <property type="entry name" value="H2TH"/>
    <property type="match status" value="1"/>
</dbReference>
<sequence>MPELPEVENVRRSLLQLVQGKTIQGVEASWPKIIKQPLEVEQFYDALRDQTIHDLQRKGKFLIFILDDYALVSHLRMEGHYSVNQNGDPADKHTHVTFMFSDGTELRYRDVRKFGTMHLFKKGEEDKELPLAKLGPEPFSPSFSSEYLKVEFQKTERIIKAVLLDQTIVAGLGNIYADEVLYKAKIHPERKAKTLTEKEIEKLSREMAQTLEDSIVAGGSSVNTYMDSMGLSGTYQERLKVYGRNGEACLDCGTILEKTKVAGRGTHFCPTCQKNP</sequence>
<dbReference type="FunFam" id="3.20.190.10:FF:000001">
    <property type="entry name" value="Formamidopyrimidine-DNA glycosylase"/>
    <property type="match status" value="1"/>
</dbReference>
<dbReference type="SUPFAM" id="SSF81624">
    <property type="entry name" value="N-terminal domain of MutM-like DNA repair proteins"/>
    <property type="match status" value="1"/>
</dbReference>
<dbReference type="Gene3D" id="1.10.8.50">
    <property type="match status" value="1"/>
</dbReference>
<dbReference type="Proteomes" id="UP000287296">
    <property type="component" value="Unassembled WGS sequence"/>
</dbReference>
<evidence type="ECO:0000256" key="10">
    <source>
        <dbReference type="ARBA" id="ARBA00023204"/>
    </source>
</evidence>
<evidence type="ECO:0000259" key="17">
    <source>
        <dbReference type="PROSITE" id="PS51068"/>
    </source>
</evidence>
<dbReference type="OrthoDB" id="9800855at2"/>
<keyword evidence="9 15" id="KW-0238">DNA-binding</keyword>
<evidence type="ECO:0000256" key="13">
    <source>
        <dbReference type="ARBA" id="ARBA00023295"/>
    </source>
</evidence>
<keyword evidence="7 15" id="KW-0378">Hydrolase</keyword>
<evidence type="ECO:0000256" key="3">
    <source>
        <dbReference type="ARBA" id="ARBA00011245"/>
    </source>
</evidence>
<dbReference type="PANTHER" id="PTHR22993:SF9">
    <property type="entry name" value="FORMAMIDOPYRIMIDINE-DNA GLYCOSYLASE"/>
    <property type="match status" value="1"/>
</dbReference>
<evidence type="ECO:0000256" key="8">
    <source>
        <dbReference type="ARBA" id="ARBA00022833"/>
    </source>
</evidence>
<dbReference type="GO" id="GO:0003690">
    <property type="term" value="F:double-stranded DNA binding"/>
    <property type="evidence" value="ECO:0007669"/>
    <property type="project" value="UniProtKB-ARBA"/>
</dbReference>
<dbReference type="PROSITE" id="PS51066">
    <property type="entry name" value="ZF_FPG_2"/>
    <property type="match status" value="1"/>
</dbReference>
<dbReference type="Pfam" id="PF06831">
    <property type="entry name" value="H2TH"/>
    <property type="match status" value="1"/>
</dbReference>